<dbReference type="Proteomes" id="UP001597296">
    <property type="component" value="Unassembled WGS sequence"/>
</dbReference>
<sequence>MKVRCLSNRCLSGALDNLSFHPSHDITVGKSYDVYGLSFYLDSKHFGQGLFVKIVNDSGVIATEPIDLFEIKDGRIFSRWRISNEGDGINIWPDEFREKYFFDLLSDGDDSAVQKFSTLRDAILAEG</sequence>
<evidence type="ECO:0000313" key="2">
    <source>
        <dbReference type="Proteomes" id="UP001597296"/>
    </source>
</evidence>
<dbReference type="EMBL" id="JBHUIY010000024">
    <property type="protein sequence ID" value="MFD2234609.1"/>
    <property type="molecule type" value="Genomic_DNA"/>
</dbReference>
<proteinExistence type="predicted"/>
<protein>
    <submittedName>
        <fullName evidence="1">Uncharacterized protein</fullName>
    </submittedName>
</protein>
<name>A0ABW5CBJ0_9PROT</name>
<evidence type="ECO:0000313" key="1">
    <source>
        <dbReference type="EMBL" id="MFD2234609.1"/>
    </source>
</evidence>
<dbReference type="RefSeq" id="WP_377316993.1">
    <property type="nucleotide sequence ID" value="NZ_JBHUIY010000024.1"/>
</dbReference>
<accession>A0ABW5CBJ0</accession>
<comment type="caution">
    <text evidence="1">The sequence shown here is derived from an EMBL/GenBank/DDBJ whole genome shotgun (WGS) entry which is preliminary data.</text>
</comment>
<organism evidence="1 2">
    <name type="scientific">Phaeospirillum tilakii</name>
    <dbReference type="NCBI Taxonomy" id="741673"/>
    <lineage>
        <taxon>Bacteria</taxon>
        <taxon>Pseudomonadati</taxon>
        <taxon>Pseudomonadota</taxon>
        <taxon>Alphaproteobacteria</taxon>
        <taxon>Rhodospirillales</taxon>
        <taxon>Rhodospirillaceae</taxon>
        <taxon>Phaeospirillum</taxon>
    </lineage>
</organism>
<gene>
    <name evidence="1" type="ORF">ACFSNB_12400</name>
</gene>
<keyword evidence="2" id="KW-1185">Reference proteome</keyword>
<reference evidence="2" key="1">
    <citation type="journal article" date="2019" name="Int. J. Syst. Evol. Microbiol.">
        <title>The Global Catalogue of Microorganisms (GCM) 10K type strain sequencing project: providing services to taxonomists for standard genome sequencing and annotation.</title>
        <authorList>
            <consortium name="The Broad Institute Genomics Platform"/>
            <consortium name="The Broad Institute Genome Sequencing Center for Infectious Disease"/>
            <person name="Wu L."/>
            <person name="Ma J."/>
        </authorList>
    </citation>
    <scope>NUCLEOTIDE SEQUENCE [LARGE SCALE GENOMIC DNA]</scope>
    <source>
        <strain evidence="2">KCTC 15012</strain>
    </source>
</reference>